<feature type="region of interest" description="N-acetyltransferase" evidence="18">
    <location>
        <begin position="250"/>
        <end position="451"/>
    </location>
</feature>
<keyword evidence="4 18" id="KW-0963">Cytoplasm</keyword>
<evidence type="ECO:0000256" key="12">
    <source>
        <dbReference type="ARBA" id="ARBA00023268"/>
    </source>
</evidence>
<dbReference type="Gene3D" id="3.90.550.10">
    <property type="entry name" value="Spore Coat Polysaccharide Biosynthesis Protein SpsA, Chain A"/>
    <property type="match status" value="1"/>
</dbReference>
<dbReference type="InterPro" id="IPR029044">
    <property type="entry name" value="Nucleotide-diphossugar_trans"/>
</dbReference>
<feature type="binding site" evidence="18">
    <location>
        <position position="331"/>
    </location>
    <ligand>
        <name>UDP-N-acetyl-alpha-D-glucosamine</name>
        <dbReference type="ChEBI" id="CHEBI:57705"/>
    </ligand>
</feature>
<comment type="pathway">
    <text evidence="18">Bacterial outer membrane biogenesis; LPS lipid A biosynthesis.</text>
</comment>
<dbReference type="InterPro" id="IPR011004">
    <property type="entry name" value="Trimer_LpxA-like_sf"/>
</dbReference>
<feature type="binding site" evidence="18">
    <location>
        <position position="226"/>
    </location>
    <ligand>
        <name>Mg(2+)</name>
        <dbReference type="ChEBI" id="CHEBI:18420"/>
    </ligand>
</feature>
<comment type="caution">
    <text evidence="18">Lacks conserved residue(s) required for the propagation of feature annotation.</text>
</comment>
<feature type="binding site" evidence="18">
    <location>
        <position position="101"/>
    </location>
    <ligand>
        <name>Mg(2+)</name>
        <dbReference type="ChEBI" id="CHEBI:18420"/>
    </ligand>
</feature>
<dbReference type="GO" id="GO:0071555">
    <property type="term" value="P:cell wall organization"/>
    <property type="evidence" value="ECO:0007669"/>
    <property type="project" value="UniProtKB-KW"/>
</dbReference>
<feature type="region of interest" description="Linker" evidence="18">
    <location>
        <begin position="229"/>
        <end position="249"/>
    </location>
</feature>
<name>A0A537J662_9BACT</name>
<keyword evidence="13 18" id="KW-0012">Acyltransferase</keyword>
<comment type="subunit">
    <text evidence="18">Homotrimer.</text>
</comment>
<evidence type="ECO:0000256" key="2">
    <source>
        <dbReference type="ARBA" id="ARBA00007707"/>
    </source>
</evidence>
<keyword evidence="11 18" id="KW-0573">Peptidoglycan synthesis</keyword>
<evidence type="ECO:0000256" key="9">
    <source>
        <dbReference type="ARBA" id="ARBA00022842"/>
    </source>
</evidence>
<feature type="binding site" evidence="18">
    <location>
        <position position="375"/>
    </location>
    <ligand>
        <name>UDP-N-acetyl-alpha-D-glucosamine</name>
        <dbReference type="ChEBI" id="CHEBI:57705"/>
    </ligand>
</feature>
<feature type="binding site" evidence="18">
    <location>
        <position position="378"/>
    </location>
    <ligand>
        <name>acetyl-CoA</name>
        <dbReference type="ChEBI" id="CHEBI:57288"/>
    </ligand>
</feature>
<comment type="similarity">
    <text evidence="3 18">In the N-terminal section; belongs to the N-acetylglucosamine-1-phosphate uridyltransferase family.</text>
</comment>
<evidence type="ECO:0000256" key="15">
    <source>
        <dbReference type="ARBA" id="ARBA00048247"/>
    </source>
</evidence>
<dbReference type="GO" id="GO:0019134">
    <property type="term" value="F:glucosamine-1-phosphate N-acetyltransferase activity"/>
    <property type="evidence" value="ECO:0007669"/>
    <property type="project" value="UniProtKB-UniRule"/>
</dbReference>
<dbReference type="InterPro" id="IPR001451">
    <property type="entry name" value="Hexapep"/>
</dbReference>
<dbReference type="Pfam" id="PF00132">
    <property type="entry name" value="Hexapep"/>
    <property type="match status" value="1"/>
</dbReference>
<proteinExistence type="inferred from homology"/>
<evidence type="ECO:0000256" key="10">
    <source>
        <dbReference type="ARBA" id="ARBA00022960"/>
    </source>
</evidence>
<dbReference type="GO" id="GO:0000287">
    <property type="term" value="F:magnesium ion binding"/>
    <property type="evidence" value="ECO:0007669"/>
    <property type="project" value="UniProtKB-UniRule"/>
</dbReference>
<evidence type="ECO:0000256" key="4">
    <source>
        <dbReference type="ARBA" id="ARBA00022490"/>
    </source>
</evidence>
<dbReference type="CDD" id="cd02540">
    <property type="entry name" value="GT2_GlmU_N_bac"/>
    <property type="match status" value="1"/>
</dbReference>
<feature type="binding site" evidence="18">
    <location>
        <begin position="384"/>
        <end position="385"/>
    </location>
    <ligand>
        <name>acetyl-CoA</name>
        <dbReference type="ChEBI" id="CHEBI:57288"/>
    </ligand>
</feature>
<evidence type="ECO:0000256" key="13">
    <source>
        <dbReference type="ARBA" id="ARBA00023315"/>
    </source>
</evidence>
<dbReference type="SUPFAM" id="SSF51161">
    <property type="entry name" value="Trimeric LpxA-like enzymes"/>
    <property type="match status" value="1"/>
</dbReference>
<feature type="binding site" evidence="18">
    <location>
        <position position="226"/>
    </location>
    <ligand>
        <name>UDP-N-acetyl-alpha-D-glucosamine</name>
        <dbReference type="ChEBI" id="CHEBI:57705"/>
    </ligand>
</feature>
<dbReference type="InterPro" id="IPR056729">
    <property type="entry name" value="GMPPB_C"/>
</dbReference>
<dbReference type="InterPro" id="IPR038009">
    <property type="entry name" value="GlmU_C_LbH"/>
</dbReference>
<comment type="cofactor">
    <cofactor evidence="18">
        <name>Mg(2+)</name>
        <dbReference type="ChEBI" id="CHEBI:18420"/>
    </cofactor>
    <text evidence="18">Binds 1 Mg(2+) ion per subunit.</text>
</comment>
<dbReference type="PANTHER" id="PTHR43584">
    <property type="entry name" value="NUCLEOTIDYL TRANSFERASE"/>
    <property type="match status" value="1"/>
</dbReference>
<keyword evidence="10 18" id="KW-0133">Cell shape</keyword>
<dbReference type="UniPathway" id="UPA00973"/>
<dbReference type="EMBL" id="VBAO01000320">
    <property type="protein sequence ID" value="TMI79030.1"/>
    <property type="molecule type" value="Genomic_DNA"/>
</dbReference>
<gene>
    <name evidence="18 21" type="primary">glmU</name>
    <name evidence="21" type="ORF">E6H04_11295</name>
</gene>
<comment type="catalytic activity">
    <reaction evidence="15 18">
        <text>alpha-D-glucosamine 1-phosphate + acetyl-CoA = N-acetyl-alpha-D-glucosamine 1-phosphate + CoA + H(+)</text>
        <dbReference type="Rhea" id="RHEA:13725"/>
        <dbReference type="ChEBI" id="CHEBI:15378"/>
        <dbReference type="ChEBI" id="CHEBI:57287"/>
        <dbReference type="ChEBI" id="CHEBI:57288"/>
        <dbReference type="ChEBI" id="CHEBI:57776"/>
        <dbReference type="ChEBI" id="CHEBI:58516"/>
        <dbReference type="EC" id="2.3.1.157"/>
    </reaction>
</comment>
<accession>A0A537J662</accession>
<evidence type="ECO:0000256" key="18">
    <source>
        <dbReference type="HAMAP-Rule" id="MF_01631"/>
    </source>
</evidence>
<comment type="pathway">
    <text evidence="18">Nucleotide-sugar biosynthesis; UDP-N-acetyl-alpha-D-glucosamine biosynthesis; UDP-N-acetyl-alpha-D-glucosamine from N-acetyl-alpha-D-glucosamine 1-phosphate: step 1/1.</text>
</comment>
<evidence type="ECO:0000256" key="14">
    <source>
        <dbReference type="ARBA" id="ARBA00023316"/>
    </source>
</evidence>
<protein>
    <recommendedName>
        <fullName evidence="18">Bifunctional protein GlmU</fullName>
    </recommendedName>
    <domain>
        <recommendedName>
            <fullName evidence="18">UDP-N-acetylglucosamine pyrophosphorylase</fullName>
            <ecNumber evidence="18">2.7.7.23</ecNumber>
        </recommendedName>
        <alternativeName>
            <fullName evidence="18">N-acetylglucosamine-1-phosphate uridyltransferase</fullName>
        </alternativeName>
    </domain>
    <domain>
        <recommendedName>
            <fullName evidence="18">Glucosamine-1-phosphate N-acetyltransferase</fullName>
            <ecNumber evidence="18">2.3.1.157</ecNumber>
        </recommendedName>
    </domain>
</protein>
<evidence type="ECO:0000256" key="11">
    <source>
        <dbReference type="ARBA" id="ARBA00022984"/>
    </source>
</evidence>
<dbReference type="InterPro" id="IPR050065">
    <property type="entry name" value="GlmU-like"/>
</dbReference>
<feature type="binding site" evidence="18">
    <location>
        <position position="23"/>
    </location>
    <ligand>
        <name>UDP-N-acetyl-alpha-D-glucosamine</name>
        <dbReference type="ChEBI" id="CHEBI:57705"/>
    </ligand>
</feature>
<dbReference type="GO" id="GO:0009245">
    <property type="term" value="P:lipid A biosynthetic process"/>
    <property type="evidence" value="ECO:0007669"/>
    <property type="project" value="UniProtKB-UniRule"/>
</dbReference>
<feature type="binding site" evidence="18">
    <location>
        <position position="168"/>
    </location>
    <ligand>
        <name>UDP-N-acetyl-alpha-D-glucosamine</name>
        <dbReference type="ChEBI" id="CHEBI:57705"/>
    </ligand>
</feature>
<evidence type="ECO:0000256" key="1">
    <source>
        <dbReference type="ARBA" id="ARBA00004496"/>
    </source>
</evidence>
<dbReference type="Gene3D" id="2.160.10.10">
    <property type="entry name" value="Hexapeptide repeat proteins"/>
    <property type="match status" value="1"/>
</dbReference>
<dbReference type="PANTHER" id="PTHR43584:SF3">
    <property type="entry name" value="BIFUNCTIONAL PROTEIN GLMU"/>
    <property type="match status" value="1"/>
</dbReference>
<evidence type="ECO:0000256" key="16">
    <source>
        <dbReference type="ARBA" id="ARBA00048493"/>
    </source>
</evidence>
<feature type="region of interest" description="Pyrophosphorylase" evidence="18">
    <location>
        <begin position="1"/>
        <end position="228"/>
    </location>
</feature>
<dbReference type="HAMAP" id="MF_01631">
    <property type="entry name" value="GlmU"/>
    <property type="match status" value="1"/>
</dbReference>
<dbReference type="NCBIfam" id="TIGR01173">
    <property type="entry name" value="glmU"/>
    <property type="match status" value="1"/>
</dbReference>
<dbReference type="EC" id="2.3.1.157" evidence="18"/>
<keyword evidence="14 18" id="KW-0961">Cell wall biogenesis/degradation</keyword>
<reference evidence="21 22" key="1">
    <citation type="journal article" date="2019" name="Nat. Microbiol.">
        <title>Mediterranean grassland soil C-N compound turnover is dependent on rainfall and depth, and is mediated by genomically divergent microorganisms.</title>
        <authorList>
            <person name="Diamond S."/>
            <person name="Andeer P.F."/>
            <person name="Li Z."/>
            <person name="Crits-Christoph A."/>
            <person name="Burstein D."/>
            <person name="Anantharaman K."/>
            <person name="Lane K.R."/>
            <person name="Thomas B.C."/>
            <person name="Pan C."/>
            <person name="Northen T.R."/>
            <person name="Banfield J.F."/>
        </authorList>
    </citation>
    <scope>NUCLEOTIDE SEQUENCE [LARGE SCALE GENOMIC DNA]</scope>
    <source>
        <strain evidence="21">NP_7</strain>
    </source>
</reference>
<evidence type="ECO:0000256" key="17">
    <source>
        <dbReference type="ARBA" id="ARBA00049628"/>
    </source>
</evidence>
<dbReference type="GO" id="GO:0005737">
    <property type="term" value="C:cytoplasm"/>
    <property type="evidence" value="ECO:0007669"/>
    <property type="project" value="UniProtKB-SubCell"/>
</dbReference>
<dbReference type="GO" id="GO:0003977">
    <property type="term" value="F:UDP-N-acetylglucosamine diphosphorylase activity"/>
    <property type="evidence" value="ECO:0007669"/>
    <property type="project" value="UniProtKB-UniRule"/>
</dbReference>
<dbReference type="GO" id="GO:0008360">
    <property type="term" value="P:regulation of cell shape"/>
    <property type="evidence" value="ECO:0007669"/>
    <property type="project" value="UniProtKB-KW"/>
</dbReference>
<dbReference type="CDD" id="cd03353">
    <property type="entry name" value="LbH_GlmU_C"/>
    <property type="match status" value="1"/>
</dbReference>
<feature type="domain" description="MobA-like NTP transferase" evidence="19">
    <location>
        <begin position="6"/>
        <end position="130"/>
    </location>
</feature>
<feature type="binding site" evidence="18">
    <location>
        <position position="404"/>
    </location>
    <ligand>
        <name>acetyl-CoA</name>
        <dbReference type="ChEBI" id="CHEBI:57288"/>
    </ligand>
</feature>
<dbReference type="InterPro" id="IPR005882">
    <property type="entry name" value="Bifunctional_GlmU"/>
</dbReference>
<evidence type="ECO:0000256" key="8">
    <source>
        <dbReference type="ARBA" id="ARBA00022737"/>
    </source>
</evidence>
<dbReference type="Pfam" id="PF12804">
    <property type="entry name" value="NTP_transf_3"/>
    <property type="match status" value="1"/>
</dbReference>
<feature type="binding site" evidence="18">
    <location>
        <position position="153"/>
    </location>
    <ligand>
        <name>UDP-N-acetyl-alpha-D-glucosamine</name>
        <dbReference type="ChEBI" id="CHEBI:57705"/>
    </ligand>
</feature>
<feature type="binding site" evidence="18">
    <location>
        <position position="422"/>
    </location>
    <ligand>
        <name>acetyl-CoA</name>
        <dbReference type="ChEBI" id="CHEBI:57288"/>
    </ligand>
</feature>
<keyword evidence="7 18" id="KW-0479">Metal-binding</keyword>
<evidence type="ECO:0000259" key="20">
    <source>
        <dbReference type="Pfam" id="PF25087"/>
    </source>
</evidence>
<evidence type="ECO:0000256" key="7">
    <source>
        <dbReference type="ARBA" id="ARBA00022723"/>
    </source>
</evidence>
<dbReference type="EC" id="2.7.7.23" evidence="18"/>
<dbReference type="Pfam" id="PF25087">
    <property type="entry name" value="GMPPB_C"/>
    <property type="match status" value="1"/>
</dbReference>
<evidence type="ECO:0000259" key="19">
    <source>
        <dbReference type="Pfam" id="PF12804"/>
    </source>
</evidence>
<feature type="binding site" evidence="18">
    <location>
        <position position="138"/>
    </location>
    <ligand>
        <name>UDP-N-acetyl-alpha-D-glucosamine</name>
        <dbReference type="ChEBI" id="CHEBI:57705"/>
    </ligand>
</feature>
<feature type="binding site" evidence="18">
    <location>
        <position position="349"/>
    </location>
    <ligand>
        <name>UDP-N-acetyl-alpha-D-glucosamine</name>
        <dbReference type="ChEBI" id="CHEBI:57705"/>
    </ligand>
</feature>
<dbReference type="UniPathway" id="UPA00113">
    <property type="reaction ID" value="UER00532"/>
</dbReference>
<keyword evidence="9 18" id="KW-0460">Magnesium</keyword>
<feature type="binding site" evidence="18">
    <location>
        <begin position="78"/>
        <end position="79"/>
    </location>
    <ligand>
        <name>UDP-N-acetyl-alpha-D-glucosamine</name>
        <dbReference type="ChEBI" id="CHEBI:57705"/>
    </ligand>
</feature>
<keyword evidence="8 18" id="KW-0677">Repeat</keyword>
<dbReference type="AlphaFoldDB" id="A0A537J662"/>
<dbReference type="GO" id="GO:0000902">
    <property type="term" value="P:cell morphogenesis"/>
    <property type="evidence" value="ECO:0007669"/>
    <property type="project" value="UniProtKB-UniRule"/>
</dbReference>
<evidence type="ECO:0000313" key="21">
    <source>
        <dbReference type="EMBL" id="TMI79030.1"/>
    </source>
</evidence>
<evidence type="ECO:0000256" key="5">
    <source>
        <dbReference type="ARBA" id="ARBA00022679"/>
    </source>
</evidence>
<dbReference type="GO" id="GO:0016020">
    <property type="term" value="C:membrane"/>
    <property type="evidence" value="ECO:0007669"/>
    <property type="project" value="GOC"/>
</dbReference>
<evidence type="ECO:0000256" key="3">
    <source>
        <dbReference type="ARBA" id="ARBA00007947"/>
    </source>
</evidence>
<comment type="subcellular location">
    <subcellularLocation>
        <location evidence="1 18">Cytoplasm</location>
    </subcellularLocation>
</comment>
<comment type="catalytic activity">
    <reaction evidence="16 18">
        <text>N-acetyl-alpha-D-glucosamine 1-phosphate + UTP + H(+) = UDP-N-acetyl-alpha-D-glucosamine + diphosphate</text>
        <dbReference type="Rhea" id="RHEA:13509"/>
        <dbReference type="ChEBI" id="CHEBI:15378"/>
        <dbReference type="ChEBI" id="CHEBI:33019"/>
        <dbReference type="ChEBI" id="CHEBI:46398"/>
        <dbReference type="ChEBI" id="CHEBI:57705"/>
        <dbReference type="ChEBI" id="CHEBI:57776"/>
        <dbReference type="EC" id="2.7.7.23"/>
    </reaction>
</comment>
<comment type="function">
    <text evidence="17 18">Catalyzes the last two sequential reactions in the de novo biosynthetic pathway for UDP-N-acetylglucosamine (UDP-GlcNAc). The C-terminal domain catalyzes the transfer of acetyl group from acetyl coenzyme A to glucosamine-1-phosphate (GlcN-1-P) to produce N-acetylglucosamine-1-phosphate (GlcNAc-1-P), which is converted into UDP-GlcNAc by the transfer of uridine 5-monophosphate (from uridine 5-triphosphate), a reaction catalyzed by the N-terminal domain.</text>
</comment>
<keyword evidence="12 18" id="KW-0511">Multifunctional enzyme</keyword>
<dbReference type="Proteomes" id="UP000320048">
    <property type="component" value="Unassembled WGS sequence"/>
</dbReference>
<dbReference type="GO" id="GO:0009252">
    <property type="term" value="P:peptidoglycan biosynthetic process"/>
    <property type="evidence" value="ECO:0007669"/>
    <property type="project" value="UniProtKB-UniRule"/>
</dbReference>
<sequence length="451" mass="48442">MEQLTAVVLAAGRGTRMKSNLPKVLHPLGGRPMMMYALDAVRRSGVAHPLLVVGEDVTPFRAVAGSAPRYVVQRRPLGTGHAVAQALPRLRGRLVYVVYADMPFVSPATLRALREAMAGSAARAAVATGVPGGAHHFGRILRDGQGRFRRIVEDRDATPEERAVREVNVGVYCFRVSEVRRALERIRPTNRQREYYLTDAVNLLAAQDGGVVTVAVADPDEMIGVNSREELAQAERRMRRRILSRVMEAGVTVTDPATTFIDETVRIGEDTIIHPLTLITGKTVIGRGCVIGPGARIHDSVVGGRVRVRDSSLEGARVGDGSVVGPYAHLRPGTVVGRDVEIGNFAEMKAVYVGDRTKVHHKSYLGDARIGADVNIGAGTVTCNYGLDHRKHRTTIGNGAYIGSDSMLVAPVRIGRGAITGAGAVVTKDVPPRSVVVGVPARVIRVLDGRR</sequence>
<feature type="binding site" evidence="18">
    <location>
        <position position="73"/>
    </location>
    <ligand>
        <name>UDP-N-acetyl-alpha-D-glucosamine</name>
        <dbReference type="ChEBI" id="CHEBI:57705"/>
    </ligand>
</feature>
<comment type="similarity">
    <text evidence="2 18">In the C-terminal section; belongs to the transferase hexapeptide repeat family.</text>
</comment>
<comment type="caution">
    <text evidence="21">The sequence shown here is derived from an EMBL/GenBank/DDBJ whole genome shotgun (WGS) entry which is preliminary data.</text>
</comment>
<feature type="domain" description="Mannose-1-phosphate guanyltransferase C-terminal" evidence="20">
    <location>
        <begin position="263"/>
        <end position="343"/>
    </location>
</feature>
<comment type="pathway">
    <text evidence="18">Nucleotide-sugar biosynthesis; UDP-N-acetyl-alpha-D-glucosamine biosynthesis; N-acetyl-alpha-D-glucosamine 1-phosphate from alpha-D-glucosamine 6-phosphate (route II): step 2/2.</text>
</comment>
<dbReference type="SUPFAM" id="SSF53448">
    <property type="entry name" value="Nucleotide-diphospho-sugar transferases"/>
    <property type="match status" value="1"/>
</dbReference>
<dbReference type="InterPro" id="IPR025877">
    <property type="entry name" value="MobA-like_NTP_Trfase"/>
</dbReference>
<evidence type="ECO:0000256" key="6">
    <source>
        <dbReference type="ARBA" id="ARBA00022695"/>
    </source>
</evidence>
<feature type="binding site" evidence="18">
    <location>
        <position position="364"/>
    </location>
    <ligand>
        <name>UDP-N-acetyl-alpha-D-glucosamine</name>
        <dbReference type="ChEBI" id="CHEBI:57705"/>
    </ligand>
</feature>
<feature type="binding site" evidence="18">
    <location>
        <begin position="9"/>
        <end position="12"/>
    </location>
    <ligand>
        <name>UDP-N-acetyl-alpha-D-glucosamine</name>
        <dbReference type="ChEBI" id="CHEBI:57705"/>
    </ligand>
</feature>
<keyword evidence="6 18" id="KW-0548">Nucleotidyltransferase</keyword>
<keyword evidence="5 18" id="KW-0808">Transferase</keyword>
<feature type="active site" description="Proton acceptor" evidence="18">
    <location>
        <position position="361"/>
    </location>
</feature>
<dbReference type="GO" id="GO:0006048">
    <property type="term" value="P:UDP-N-acetylglucosamine biosynthetic process"/>
    <property type="evidence" value="ECO:0007669"/>
    <property type="project" value="UniProtKB-UniPathway"/>
</dbReference>
<organism evidence="21 22">
    <name type="scientific">Candidatus Segetimicrobium genomatis</name>
    <dbReference type="NCBI Taxonomy" id="2569760"/>
    <lineage>
        <taxon>Bacteria</taxon>
        <taxon>Bacillati</taxon>
        <taxon>Candidatus Sysuimicrobiota</taxon>
        <taxon>Candidatus Sysuimicrobiia</taxon>
        <taxon>Candidatus Sysuimicrobiales</taxon>
        <taxon>Candidatus Segetimicrobiaceae</taxon>
        <taxon>Candidatus Segetimicrobium</taxon>
    </lineage>
</organism>
<evidence type="ECO:0000313" key="22">
    <source>
        <dbReference type="Proteomes" id="UP000320048"/>
    </source>
</evidence>